<keyword evidence="7" id="KW-1185">Reference proteome</keyword>
<dbReference type="AlphaFoldDB" id="A0A196S733"/>
<evidence type="ECO:0000256" key="2">
    <source>
        <dbReference type="ARBA" id="ARBA00022741"/>
    </source>
</evidence>
<feature type="region of interest" description="Disordered" evidence="4">
    <location>
        <begin position="595"/>
        <end position="625"/>
    </location>
</feature>
<dbReference type="FunFam" id="3.40.50.300:FF:000011">
    <property type="entry name" value="Putative ABC transporter ATP-binding component"/>
    <property type="match status" value="1"/>
</dbReference>
<dbReference type="SUPFAM" id="SSF52540">
    <property type="entry name" value="P-loop containing nucleoside triphosphate hydrolases"/>
    <property type="match status" value="2"/>
</dbReference>
<feature type="region of interest" description="Disordered" evidence="4">
    <location>
        <begin position="637"/>
        <end position="701"/>
    </location>
</feature>
<keyword evidence="3 6" id="KW-0067">ATP-binding</keyword>
<dbReference type="Proteomes" id="UP000078348">
    <property type="component" value="Unassembled WGS sequence"/>
</dbReference>
<protein>
    <submittedName>
        <fullName evidence="6">ATP-binding cassette sub-family F member 1</fullName>
    </submittedName>
</protein>
<feature type="domain" description="ABC transporter" evidence="5">
    <location>
        <begin position="383"/>
        <end position="598"/>
    </location>
</feature>
<dbReference type="InterPro" id="IPR017871">
    <property type="entry name" value="ABC_transporter-like_CS"/>
</dbReference>
<evidence type="ECO:0000256" key="4">
    <source>
        <dbReference type="SAM" id="MobiDB-lite"/>
    </source>
</evidence>
<feature type="region of interest" description="Disordered" evidence="4">
    <location>
        <begin position="319"/>
        <end position="356"/>
    </location>
</feature>
<gene>
    <name evidence="6" type="ORF">AV274_5465</name>
</gene>
<dbReference type="Pfam" id="PF00005">
    <property type="entry name" value="ABC_tran"/>
    <property type="match status" value="2"/>
</dbReference>
<feature type="compositionally biased region" description="Basic and acidic residues" evidence="4">
    <location>
        <begin position="692"/>
        <end position="701"/>
    </location>
</feature>
<dbReference type="InterPro" id="IPR003439">
    <property type="entry name" value="ABC_transporter-like_ATP-bd"/>
</dbReference>
<feature type="compositionally biased region" description="Basic and acidic residues" evidence="4">
    <location>
        <begin position="605"/>
        <end position="625"/>
    </location>
</feature>
<accession>A0A196S733</accession>
<dbReference type="InterPro" id="IPR027417">
    <property type="entry name" value="P-loop_NTPase"/>
</dbReference>
<dbReference type="PROSITE" id="PS50893">
    <property type="entry name" value="ABC_TRANSPORTER_2"/>
    <property type="match status" value="2"/>
</dbReference>
<dbReference type="InterPro" id="IPR032781">
    <property type="entry name" value="ABC_tran_Xtn"/>
</dbReference>
<organism evidence="6 7">
    <name type="scientific">Blastocystis sp. subtype 1 (strain ATCC 50177 / NandII)</name>
    <dbReference type="NCBI Taxonomy" id="478820"/>
    <lineage>
        <taxon>Eukaryota</taxon>
        <taxon>Sar</taxon>
        <taxon>Stramenopiles</taxon>
        <taxon>Bigyra</taxon>
        <taxon>Opalozoa</taxon>
        <taxon>Opalinata</taxon>
        <taxon>Blastocystidae</taxon>
        <taxon>Blastocystis</taxon>
    </lineage>
</organism>
<dbReference type="FunFam" id="3.40.50.300:FF:000104">
    <property type="entry name" value="ATP-binding cassette sub-family F member 3"/>
    <property type="match status" value="1"/>
</dbReference>
<evidence type="ECO:0000313" key="7">
    <source>
        <dbReference type="Proteomes" id="UP000078348"/>
    </source>
</evidence>
<evidence type="ECO:0000256" key="3">
    <source>
        <dbReference type="ARBA" id="ARBA00022840"/>
    </source>
</evidence>
<sequence>MNHHHYFIQSLSNRMDAYVDVEDQHWGGAAPDQFSCTQRPWNKDDPAWINSKDINVEGFSINAKGKPLFENADLKIIYGRRYGLLGPNGQGKSTLLKMIACRELAIPPNLDILYVEQEAEADDSTAVEAVLKADTKRTELLKREKELQAILDSEENDHNENQEAIVAEYNEVLSEMRILGVHKAEPRVRRILAGLGFTPAMQEQPTTSFSGGWRMRISLARALFMQPDLLLLDEPTNHLDLNAVIWLDNYLQSWKKTLLVVSHDQEFLSSVCQFIIHLENKKLAYYKGDYNTFKKMEQQKRVEQLRAYEKQQKQLKQLKIAGKSRNAAEDEAKQKRARDVKKQGRNMNNEEVNEEASTLIERPKEYVVKFTFPKCLDLAPPIISVENVTFGYSPDHILLRNVDFGIHMSSRISIVGPNGIGKSTLVKLIEGELTPLEGEVRRNQRLRIGKYSQHFVDKLPMDVSAVEYLQHLYPAVQYQDLRNLLGRYGLEGHAHTIPIKNLSGGQKARVTFAEISLSQPHVLMFDEPTNHLDIESIDALGEAINEFEGGVLVVSHDARLLMMTNCEMWLMDNQTVKPIEGGYEAYRDSLLEQMDFSDSDDDEVPVEKKEKKEKEEVVKEAPKTDEDIAALAFSAILTKEKEKKKKHHSKKEGEEGEERKHRHHSKKEGEEGEKEGEKGEKGEKKKHRHHSKKEEKEAKEE</sequence>
<feature type="compositionally biased region" description="Acidic residues" evidence="4">
    <location>
        <begin position="595"/>
        <end position="604"/>
    </location>
</feature>
<dbReference type="PROSITE" id="PS00211">
    <property type="entry name" value="ABC_TRANSPORTER_1"/>
    <property type="match status" value="2"/>
</dbReference>
<dbReference type="Pfam" id="PF12848">
    <property type="entry name" value="ABC_tran_Xtn"/>
    <property type="match status" value="1"/>
</dbReference>
<name>A0A196S733_BLAHN</name>
<dbReference type="InterPro" id="IPR050611">
    <property type="entry name" value="ABCF"/>
</dbReference>
<dbReference type="SMART" id="SM00382">
    <property type="entry name" value="AAA"/>
    <property type="match status" value="2"/>
</dbReference>
<dbReference type="GO" id="GO:0016887">
    <property type="term" value="F:ATP hydrolysis activity"/>
    <property type="evidence" value="ECO:0007669"/>
    <property type="project" value="InterPro"/>
</dbReference>
<dbReference type="CDD" id="cd03221">
    <property type="entry name" value="ABCF_EF-3"/>
    <property type="match status" value="2"/>
</dbReference>
<proteinExistence type="predicted"/>
<dbReference type="PANTHER" id="PTHR19211:SF14">
    <property type="entry name" value="ATP-BINDING CASSETTE SUB-FAMILY F MEMBER 1"/>
    <property type="match status" value="1"/>
</dbReference>
<keyword evidence="2" id="KW-0547">Nucleotide-binding</keyword>
<dbReference type="EMBL" id="LXWW01000506">
    <property type="protein sequence ID" value="OAO12865.1"/>
    <property type="molecule type" value="Genomic_DNA"/>
</dbReference>
<evidence type="ECO:0000259" key="5">
    <source>
        <dbReference type="PROSITE" id="PS50893"/>
    </source>
</evidence>
<dbReference type="PANTHER" id="PTHR19211">
    <property type="entry name" value="ATP-BINDING TRANSPORT PROTEIN-RELATED"/>
    <property type="match status" value="1"/>
</dbReference>
<evidence type="ECO:0000313" key="6">
    <source>
        <dbReference type="EMBL" id="OAO12865.1"/>
    </source>
</evidence>
<dbReference type="STRING" id="478820.A0A196S733"/>
<feature type="domain" description="ABC transporter" evidence="5">
    <location>
        <begin position="49"/>
        <end position="305"/>
    </location>
</feature>
<dbReference type="GO" id="GO:0005524">
    <property type="term" value="F:ATP binding"/>
    <property type="evidence" value="ECO:0007669"/>
    <property type="project" value="UniProtKB-KW"/>
</dbReference>
<keyword evidence="1" id="KW-0677">Repeat</keyword>
<comment type="caution">
    <text evidence="6">The sequence shown here is derived from an EMBL/GenBank/DDBJ whole genome shotgun (WGS) entry which is preliminary data.</text>
</comment>
<reference evidence="6 7" key="1">
    <citation type="submission" date="2016-05" db="EMBL/GenBank/DDBJ databases">
        <title>Nuclear genome of Blastocystis sp. subtype 1 NandII.</title>
        <authorList>
            <person name="Gentekaki E."/>
            <person name="Curtis B."/>
            <person name="Stairs C."/>
            <person name="Eme L."/>
            <person name="Herman E."/>
            <person name="Klimes V."/>
            <person name="Arias M.C."/>
            <person name="Elias M."/>
            <person name="Hilliou F."/>
            <person name="Klute M."/>
            <person name="Malik S.-B."/>
            <person name="Pightling A."/>
            <person name="Rachubinski R."/>
            <person name="Salas D."/>
            <person name="Schlacht A."/>
            <person name="Suga H."/>
            <person name="Archibald J."/>
            <person name="Ball S.G."/>
            <person name="Clark G."/>
            <person name="Dacks J."/>
            <person name="Van Der Giezen M."/>
            <person name="Tsaousis A."/>
            <person name="Roger A."/>
        </authorList>
    </citation>
    <scope>NUCLEOTIDE SEQUENCE [LARGE SCALE GENOMIC DNA]</scope>
    <source>
        <strain evidence="7">ATCC 50177 / NandII</strain>
    </source>
</reference>
<dbReference type="Gene3D" id="3.40.50.300">
    <property type="entry name" value="P-loop containing nucleotide triphosphate hydrolases"/>
    <property type="match status" value="2"/>
</dbReference>
<evidence type="ECO:0000256" key="1">
    <source>
        <dbReference type="ARBA" id="ARBA00022737"/>
    </source>
</evidence>
<dbReference type="InterPro" id="IPR003593">
    <property type="entry name" value="AAA+_ATPase"/>
</dbReference>
<dbReference type="OrthoDB" id="2110130at2759"/>